<evidence type="ECO:0000313" key="1">
    <source>
        <dbReference type="EMBL" id="GIX72420.1"/>
    </source>
</evidence>
<evidence type="ECO:0000313" key="2">
    <source>
        <dbReference type="Proteomes" id="UP001054945"/>
    </source>
</evidence>
<dbReference type="Proteomes" id="UP001054945">
    <property type="component" value="Unassembled WGS sequence"/>
</dbReference>
<reference evidence="1 2" key="1">
    <citation type="submission" date="2021-06" db="EMBL/GenBank/DDBJ databases">
        <title>Caerostris extrusa draft genome.</title>
        <authorList>
            <person name="Kono N."/>
            <person name="Arakawa K."/>
        </authorList>
    </citation>
    <scope>NUCLEOTIDE SEQUENCE [LARGE SCALE GENOMIC DNA]</scope>
</reference>
<organism evidence="1 2">
    <name type="scientific">Caerostris extrusa</name>
    <name type="common">Bark spider</name>
    <name type="synonym">Caerostris bankana</name>
    <dbReference type="NCBI Taxonomy" id="172846"/>
    <lineage>
        <taxon>Eukaryota</taxon>
        <taxon>Metazoa</taxon>
        <taxon>Ecdysozoa</taxon>
        <taxon>Arthropoda</taxon>
        <taxon>Chelicerata</taxon>
        <taxon>Arachnida</taxon>
        <taxon>Araneae</taxon>
        <taxon>Araneomorphae</taxon>
        <taxon>Entelegynae</taxon>
        <taxon>Araneoidea</taxon>
        <taxon>Araneidae</taxon>
        <taxon>Caerostris</taxon>
    </lineage>
</organism>
<proteinExistence type="predicted"/>
<name>A0AAV4MKP1_CAEEX</name>
<keyword evidence="2" id="KW-1185">Reference proteome</keyword>
<sequence length="111" mass="12575">MDQQTHLIHNRRGSKRGPKFKNDLRWGWRTLRGRRFSWEDALISDSGGTFGGGGVGPKPQKPIDFHGLQNFCIKSFGVCLRLFEFVPELVPLLSGVFFAGEKSTNHDRLAF</sequence>
<dbReference type="EMBL" id="BPLR01002311">
    <property type="protein sequence ID" value="GIX72420.1"/>
    <property type="molecule type" value="Genomic_DNA"/>
</dbReference>
<gene>
    <name evidence="1" type="ORF">CEXT_479601</name>
</gene>
<accession>A0AAV4MKP1</accession>
<dbReference type="AlphaFoldDB" id="A0AAV4MKP1"/>
<protein>
    <submittedName>
        <fullName evidence="1">Uncharacterized protein</fullName>
    </submittedName>
</protein>
<comment type="caution">
    <text evidence="1">The sequence shown here is derived from an EMBL/GenBank/DDBJ whole genome shotgun (WGS) entry which is preliminary data.</text>
</comment>